<keyword evidence="7" id="KW-1185">Reference proteome</keyword>
<keyword evidence="6" id="KW-0255">Endonuclease</keyword>
<evidence type="ECO:0000256" key="2">
    <source>
        <dbReference type="PIRSR" id="PIRSR640255-2"/>
    </source>
</evidence>
<dbReference type="Pfam" id="PF01223">
    <property type="entry name" value="Endonuclease_NS"/>
    <property type="match status" value="1"/>
</dbReference>
<dbReference type="PANTHER" id="PTHR13966:SF5">
    <property type="entry name" value="ENDONUCLEASE G, MITOCHONDRIAL"/>
    <property type="match status" value="1"/>
</dbReference>
<dbReference type="Gene3D" id="3.40.570.10">
    <property type="entry name" value="Extracellular Endonuclease, subunit A"/>
    <property type="match status" value="1"/>
</dbReference>
<accession>H8GRI6</accession>
<dbReference type="GO" id="GO:0016787">
    <property type="term" value="F:hydrolase activity"/>
    <property type="evidence" value="ECO:0007669"/>
    <property type="project" value="InterPro"/>
</dbReference>
<proteinExistence type="predicted"/>
<name>H8GRI6_METAL</name>
<dbReference type="SMART" id="SM00892">
    <property type="entry name" value="Endonuclease_NS"/>
    <property type="match status" value="1"/>
</dbReference>
<dbReference type="eggNOG" id="COG1864">
    <property type="taxonomic scope" value="Bacteria"/>
</dbReference>
<geneLocation type="plasmid" evidence="6 7">
    <name>pMETAL01</name>
</geneLocation>
<dbReference type="PANTHER" id="PTHR13966">
    <property type="entry name" value="ENDONUCLEASE RELATED"/>
    <property type="match status" value="1"/>
</dbReference>
<dbReference type="InterPro" id="IPR001604">
    <property type="entry name" value="Endo_G_ENPP1-like_dom"/>
</dbReference>
<evidence type="ECO:0000313" key="7">
    <source>
        <dbReference type="Proteomes" id="UP000005090"/>
    </source>
</evidence>
<dbReference type="PROSITE" id="PS51257">
    <property type="entry name" value="PROKAR_LIPOPROTEIN"/>
    <property type="match status" value="1"/>
</dbReference>
<keyword evidence="6" id="KW-0614">Plasmid</keyword>
<feature type="domain" description="ENPP1-3/EXOG-like endonuclease/phosphodiesterase" evidence="4">
    <location>
        <begin position="53"/>
        <end position="253"/>
    </location>
</feature>
<reference evidence="6 7" key="1">
    <citation type="journal article" date="2013" name="Genome Announc.">
        <title>Genome Sequence of the Obligate Gammaproteobacterial Methanotroph Methylomicrobium album Strain BG8.</title>
        <authorList>
            <person name="Kits K.D."/>
            <person name="Kalyuzhnaya M.G."/>
            <person name="Klotz M.G."/>
            <person name="Jetten M.S."/>
            <person name="Op den Camp H.J."/>
            <person name="Vuilleumier S."/>
            <person name="Bringel F."/>
            <person name="Dispirito A.A."/>
            <person name="Murrell J.C."/>
            <person name="Bruce D."/>
            <person name="Cheng J.F."/>
            <person name="Copeland A."/>
            <person name="Goodwin L."/>
            <person name="Hauser L."/>
            <person name="Lajus A."/>
            <person name="Land M.L."/>
            <person name="Lapidus A."/>
            <person name="Lucas S."/>
            <person name="Medigue C."/>
            <person name="Pitluck S."/>
            <person name="Woyke T."/>
            <person name="Zeytun A."/>
            <person name="Stein L.Y."/>
        </authorList>
    </citation>
    <scope>NUCLEOTIDE SEQUENCE [LARGE SCALE GENOMIC DNA]</scope>
    <source>
        <strain evidence="6 7">BG8</strain>
        <plasmid evidence="6">pMETAL01</plasmid>
    </source>
</reference>
<gene>
    <name evidence="6" type="ORF">Metal_3997</name>
</gene>
<feature type="chain" id="PRO_5003613772" evidence="3">
    <location>
        <begin position="30"/>
        <end position="265"/>
    </location>
</feature>
<evidence type="ECO:0000256" key="3">
    <source>
        <dbReference type="SAM" id="SignalP"/>
    </source>
</evidence>
<dbReference type="SMART" id="SM00477">
    <property type="entry name" value="NUC"/>
    <property type="match status" value="1"/>
</dbReference>
<dbReference type="AlphaFoldDB" id="H8GRI6"/>
<evidence type="ECO:0000259" key="4">
    <source>
        <dbReference type="SMART" id="SM00477"/>
    </source>
</evidence>
<feature type="active site" description="Proton acceptor" evidence="1">
    <location>
        <position position="113"/>
    </location>
</feature>
<dbReference type="GO" id="GO:0003676">
    <property type="term" value="F:nucleic acid binding"/>
    <property type="evidence" value="ECO:0007669"/>
    <property type="project" value="InterPro"/>
</dbReference>
<evidence type="ECO:0000256" key="1">
    <source>
        <dbReference type="PIRSR" id="PIRSR640255-1"/>
    </source>
</evidence>
<evidence type="ECO:0000313" key="6">
    <source>
        <dbReference type="EMBL" id="EIC27828.1"/>
    </source>
</evidence>
<dbReference type="HOGENOM" id="CLU_1098174_0_0_6"/>
<keyword evidence="6" id="KW-0378">Hydrolase</keyword>
<dbReference type="RefSeq" id="WP_005375184.1">
    <property type="nucleotide sequence ID" value="NZ_CM001476.1"/>
</dbReference>
<dbReference type="GO" id="GO:0004519">
    <property type="term" value="F:endonuclease activity"/>
    <property type="evidence" value="ECO:0007669"/>
    <property type="project" value="UniProtKB-KW"/>
</dbReference>
<dbReference type="Proteomes" id="UP000005090">
    <property type="component" value="Plasmid pMETAL01"/>
</dbReference>
<sequence length="265" mass="29053">MKITKQSAIAATLLMLLAACMTAPISQRARPTALPDAGLGGVRAGGNVLKLDYEGFMVWLDCARRGPMKFQYNAQHDMGSEARASSFRLDPDVPPECQQTSAAAYGGGYDRGHQVPANHLDASPVAIRQSNFMTNILPQVSQMNRGAWLLTEEIVECYRDIDELLVIGGVIWGDNPDDDHFLESHGVATPDAFWKVIIRGTGQDERAIAWVIPNSAQATRRNLDRYLVTVDEIEQLTGEQIPVADYAKHDKPATSWMIPAGCDKS</sequence>
<dbReference type="SUPFAM" id="SSF54060">
    <property type="entry name" value="His-Me finger endonucleases"/>
    <property type="match status" value="1"/>
</dbReference>
<feature type="domain" description="DNA/RNA non-specific endonuclease/pyrophosphatase/phosphodiesterase" evidence="5">
    <location>
        <begin position="52"/>
        <end position="253"/>
    </location>
</feature>
<keyword evidence="3" id="KW-0732">Signal</keyword>
<dbReference type="InterPro" id="IPR020821">
    <property type="entry name" value="ENPP1-3/EXOG-like_nuc-like"/>
</dbReference>
<dbReference type="InterPro" id="IPR040255">
    <property type="entry name" value="Non-specific_endonuclease"/>
</dbReference>
<dbReference type="InterPro" id="IPR044925">
    <property type="entry name" value="His-Me_finger_sf"/>
</dbReference>
<keyword evidence="2" id="KW-0479">Metal-binding</keyword>
<organism evidence="6 7">
    <name type="scientific">Methylomicrobium album BG8</name>
    <dbReference type="NCBI Taxonomy" id="686340"/>
    <lineage>
        <taxon>Bacteria</taxon>
        <taxon>Pseudomonadati</taxon>
        <taxon>Pseudomonadota</taxon>
        <taxon>Gammaproteobacteria</taxon>
        <taxon>Methylococcales</taxon>
        <taxon>Methylococcaceae</taxon>
        <taxon>Methylomicrobium</taxon>
    </lineage>
</organism>
<feature type="signal peptide" evidence="3">
    <location>
        <begin position="1"/>
        <end position="29"/>
    </location>
</feature>
<dbReference type="EMBL" id="CM001476">
    <property type="protein sequence ID" value="EIC27828.1"/>
    <property type="molecule type" value="Genomic_DNA"/>
</dbReference>
<protein>
    <submittedName>
        <fullName evidence="6">DNA/RNA endonuclease G, NUC1</fullName>
    </submittedName>
</protein>
<keyword evidence="6" id="KW-0540">Nuclease</keyword>
<feature type="binding site" evidence="2">
    <location>
        <position position="144"/>
    </location>
    <ligand>
        <name>Mg(2+)</name>
        <dbReference type="ChEBI" id="CHEBI:18420"/>
        <note>catalytic</note>
    </ligand>
</feature>
<evidence type="ECO:0000259" key="5">
    <source>
        <dbReference type="SMART" id="SM00892"/>
    </source>
</evidence>
<dbReference type="GO" id="GO:0046872">
    <property type="term" value="F:metal ion binding"/>
    <property type="evidence" value="ECO:0007669"/>
    <property type="project" value="UniProtKB-KW"/>
</dbReference>
<dbReference type="InterPro" id="IPR044929">
    <property type="entry name" value="DNA/RNA_non-sp_Endonuclease_sf"/>
</dbReference>